<evidence type="ECO:0000313" key="2">
    <source>
        <dbReference type="Proteomes" id="UP000093737"/>
    </source>
</evidence>
<proteinExistence type="predicted"/>
<dbReference type="AlphaFoldDB" id="A0A6M7TSL8"/>
<sequence length="143" mass="15095">MTHDCGTYAVASRDIVFESFDGEAVVLNLANGKYFGFSDSGSRVWQALSSGVNTEALIGLTVGGSTLGAAELEHFISQLLEMGLLVRSDQVAQALPGELSADLAATNEPLNVSIHDDLADLIIVDPIHEVEEPLGWPAVKQAS</sequence>
<dbReference type="InterPro" id="IPR008792">
    <property type="entry name" value="PQQD"/>
</dbReference>
<reference evidence="1 2" key="1">
    <citation type="submission" date="2016-05" db="EMBL/GenBank/DDBJ databases">
        <authorList>
            <person name="Ramsay J.P."/>
        </authorList>
    </citation>
    <scope>NUCLEOTIDE SEQUENCE [LARGE SCALE GENOMIC DNA]</scope>
    <source>
        <strain evidence="1 2">NZP2042</strain>
    </source>
</reference>
<accession>A0A6M7TSL8</accession>
<dbReference type="Pfam" id="PF05402">
    <property type="entry name" value="PqqD"/>
    <property type="match status" value="1"/>
</dbReference>
<organism evidence="1 2">
    <name type="scientific">Rhizobium loti</name>
    <name type="common">Mesorhizobium loti</name>
    <dbReference type="NCBI Taxonomy" id="381"/>
    <lineage>
        <taxon>Bacteria</taxon>
        <taxon>Pseudomonadati</taxon>
        <taxon>Pseudomonadota</taxon>
        <taxon>Alphaproteobacteria</taxon>
        <taxon>Hyphomicrobiales</taxon>
        <taxon>Phyllobacteriaceae</taxon>
        <taxon>Mesorhizobium</taxon>
    </lineage>
</organism>
<dbReference type="EMBL" id="LYTK01000012">
    <property type="protein sequence ID" value="OBQ64918.1"/>
    <property type="molecule type" value="Genomic_DNA"/>
</dbReference>
<dbReference type="Proteomes" id="UP000093737">
    <property type="component" value="Unassembled WGS sequence"/>
</dbReference>
<protein>
    <submittedName>
        <fullName evidence="1">Uncharacterized protein</fullName>
    </submittedName>
</protein>
<name>A0A6M7TSL8_RHILI</name>
<gene>
    <name evidence="1" type="ORF">A8145_11795</name>
</gene>
<evidence type="ECO:0000313" key="1">
    <source>
        <dbReference type="EMBL" id="OBQ64918.1"/>
    </source>
</evidence>
<comment type="caution">
    <text evidence="1">The sequence shown here is derived from an EMBL/GenBank/DDBJ whole genome shotgun (WGS) entry which is preliminary data.</text>
</comment>